<comment type="subcellular location">
    <subcellularLocation>
        <location evidence="1">Secreted</location>
    </subcellularLocation>
</comment>
<dbReference type="EMBL" id="NEDP02001616">
    <property type="protein sequence ID" value="OWF52832.1"/>
    <property type="molecule type" value="Genomic_DNA"/>
</dbReference>
<dbReference type="OrthoDB" id="6154955at2759"/>
<keyword evidence="4" id="KW-0175">Coiled coil</keyword>
<dbReference type="InterPro" id="IPR050822">
    <property type="entry name" value="Cerebellin_Synaptic_Org"/>
</dbReference>
<keyword evidence="2" id="KW-0964">Secreted</keyword>
<evidence type="ECO:0000256" key="5">
    <source>
        <dbReference type="SAM" id="SignalP"/>
    </source>
</evidence>
<keyword evidence="3 5" id="KW-0732">Signal</keyword>
<organism evidence="7 8">
    <name type="scientific">Mizuhopecten yessoensis</name>
    <name type="common">Japanese scallop</name>
    <name type="synonym">Patinopecten yessoensis</name>
    <dbReference type="NCBI Taxonomy" id="6573"/>
    <lineage>
        <taxon>Eukaryota</taxon>
        <taxon>Metazoa</taxon>
        <taxon>Spiralia</taxon>
        <taxon>Lophotrochozoa</taxon>
        <taxon>Mollusca</taxon>
        <taxon>Bivalvia</taxon>
        <taxon>Autobranchia</taxon>
        <taxon>Pteriomorphia</taxon>
        <taxon>Pectinida</taxon>
        <taxon>Pectinoidea</taxon>
        <taxon>Pectinidae</taxon>
        <taxon>Mizuhopecten</taxon>
    </lineage>
</organism>
<dbReference type="InterPro" id="IPR008983">
    <property type="entry name" value="Tumour_necrosis_fac-like_dom"/>
</dbReference>
<protein>
    <submittedName>
        <fullName evidence="7">Caprin-2</fullName>
    </submittedName>
</protein>
<feature type="coiled-coil region" evidence="4">
    <location>
        <begin position="18"/>
        <end position="45"/>
    </location>
</feature>
<dbReference type="InterPro" id="IPR001073">
    <property type="entry name" value="C1q_dom"/>
</dbReference>
<dbReference type="Gene3D" id="2.60.120.40">
    <property type="match status" value="1"/>
</dbReference>
<evidence type="ECO:0000313" key="7">
    <source>
        <dbReference type="EMBL" id="OWF52832.1"/>
    </source>
</evidence>
<dbReference type="AlphaFoldDB" id="A0A210QVZ8"/>
<dbReference type="SMART" id="SM00110">
    <property type="entry name" value="C1Q"/>
    <property type="match status" value="1"/>
</dbReference>
<evidence type="ECO:0000256" key="2">
    <source>
        <dbReference type="ARBA" id="ARBA00022525"/>
    </source>
</evidence>
<evidence type="ECO:0000256" key="3">
    <source>
        <dbReference type="ARBA" id="ARBA00022729"/>
    </source>
</evidence>
<evidence type="ECO:0000313" key="8">
    <source>
        <dbReference type="Proteomes" id="UP000242188"/>
    </source>
</evidence>
<dbReference type="PROSITE" id="PS50871">
    <property type="entry name" value="C1Q"/>
    <property type="match status" value="1"/>
</dbReference>
<gene>
    <name evidence="7" type="ORF">KP79_PYT15053</name>
</gene>
<comment type="caution">
    <text evidence="7">The sequence shown here is derived from an EMBL/GenBank/DDBJ whole genome shotgun (WGS) entry which is preliminary data.</text>
</comment>
<keyword evidence="8" id="KW-1185">Reference proteome</keyword>
<accession>A0A210QVZ8</accession>
<evidence type="ECO:0000256" key="1">
    <source>
        <dbReference type="ARBA" id="ARBA00004613"/>
    </source>
</evidence>
<dbReference type="PANTHER" id="PTHR22923">
    <property type="entry name" value="CEREBELLIN-RELATED"/>
    <property type="match status" value="1"/>
</dbReference>
<evidence type="ECO:0000256" key="4">
    <source>
        <dbReference type="SAM" id="Coils"/>
    </source>
</evidence>
<reference evidence="7 8" key="1">
    <citation type="journal article" date="2017" name="Nat. Ecol. Evol.">
        <title>Scallop genome provides insights into evolution of bilaterian karyotype and development.</title>
        <authorList>
            <person name="Wang S."/>
            <person name="Zhang J."/>
            <person name="Jiao W."/>
            <person name="Li J."/>
            <person name="Xun X."/>
            <person name="Sun Y."/>
            <person name="Guo X."/>
            <person name="Huan P."/>
            <person name="Dong B."/>
            <person name="Zhang L."/>
            <person name="Hu X."/>
            <person name="Sun X."/>
            <person name="Wang J."/>
            <person name="Zhao C."/>
            <person name="Wang Y."/>
            <person name="Wang D."/>
            <person name="Huang X."/>
            <person name="Wang R."/>
            <person name="Lv J."/>
            <person name="Li Y."/>
            <person name="Zhang Z."/>
            <person name="Liu B."/>
            <person name="Lu W."/>
            <person name="Hui Y."/>
            <person name="Liang J."/>
            <person name="Zhou Z."/>
            <person name="Hou R."/>
            <person name="Li X."/>
            <person name="Liu Y."/>
            <person name="Li H."/>
            <person name="Ning X."/>
            <person name="Lin Y."/>
            <person name="Zhao L."/>
            <person name="Xing Q."/>
            <person name="Dou J."/>
            <person name="Li Y."/>
            <person name="Mao J."/>
            <person name="Guo H."/>
            <person name="Dou H."/>
            <person name="Li T."/>
            <person name="Mu C."/>
            <person name="Jiang W."/>
            <person name="Fu Q."/>
            <person name="Fu X."/>
            <person name="Miao Y."/>
            <person name="Liu J."/>
            <person name="Yu Q."/>
            <person name="Li R."/>
            <person name="Liao H."/>
            <person name="Li X."/>
            <person name="Kong Y."/>
            <person name="Jiang Z."/>
            <person name="Chourrout D."/>
            <person name="Li R."/>
            <person name="Bao Z."/>
        </authorList>
    </citation>
    <scope>NUCLEOTIDE SEQUENCE [LARGE SCALE GENOMIC DNA]</scope>
    <source>
        <strain evidence="7 8">PY_sf001</strain>
    </source>
</reference>
<name>A0A210QVZ8_MIZYE</name>
<proteinExistence type="predicted"/>
<sequence>MLNVFIFGLCFLSFNGINANVSERISKLESQNTRLRERLHDHIKTYNGLLQMYVDKTSHVNYADPDTRQRRDCHTRPSPIAFHALMSQSIFPLGAKQILQYDDVITNVGNAYDKFTGIFQAPIGGVYEFVATMWSREGYHMDYEMLHNGIDVCYGQAGKTNQTMGVCVSVLSIASGDRVWVRNHATGSVYVNGHGYPAFSGHLVA</sequence>
<dbReference type="Pfam" id="PF00386">
    <property type="entry name" value="C1q"/>
    <property type="match status" value="1"/>
</dbReference>
<feature type="domain" description="C1q" evidence="6">
    <location>
        <begin position="75"/>
        <end position="205"/>
    </location>
</feature>
<dbReference type="STRING" id="6573.A0A210QVZ8"/>
<dbReference type="GO" id="GO:0005576">
    <property type="term" value="C:extracellular region"/>
    <property type="evidence" value="ECO:0007669"/>
    <property type="project" value="UniProtKB-SubCell"/>
</dbReference>
<dbReference type="SUPFAM" id="SSF49842">
    <property type="entry name" value="TNF-like"/>
    <property type="match status" value="1"/>
</dbReference>
<dbReference type="PRINTS" id="PR00007">
    <property type="entry name" value="COMPLEMNTC1Q"/>
</dbReference>
<feature type="chain" id="PRO_5012555489" evidence="5">
    <location>
        <begin position="20"/>
        <end position="205"/>
    </location>
</feature>
<feature type="signal peptide" evidence="5">
    <location>
        <begin position="1"/>
        <end position="19"/>
    </location>
</feature>
<dbReference type="PANTHER" id="PTHR22923:SF113">
    <property type="entry name" value="COMPLEMENT C1Q-LIKE PROTEIN 4"/>
    <property type="match status" value="1"/>
</dbReference>
<dbReference type="Proteomes" id="UP000242188">
    <property type="component" value="Unassembled WGS sequence"/>
</dbReference>
<evidence type="ECO:0000259" key="6">
    <source>
        <dbReference type="PROSITE" id="PS50871"/>
    </source>
</evidence>